<comment type="similarity">
    <text evidence="1">Belongs to the ParD antitoxin family.</text>
</comment>
<keyword evidence="4" id="KW-1185">Reference proteome</keyword>
<dbReference type="OrthoDB" id="9815501at2"/>
<gene>
    <name evidence="3" type="ordered locus">AciX9_2363</name>
</gene>
<dbReference type="eggNOG" id="COG3609">
    <property type="taxonomic scope" value="Bacteria"/>
</dbReference>
<evidence type="ECO:0000313" key="3">
    <source>
        <dbReference type="EMBL" id="ADW69400.1"/>
    </source>
</evidence>
<dbReference type="Pfam" id="PF03693">
    <property type="entry name" value="ParD_antitoxin"/>
    <property type="match status" value="1"/>
</dbReference>
<dbReference type="AlphaFoldDB" id="E8X4J0"/>
<sequence length="88" mass="10247">MNVSLTPELDEFVGAKVASGRYTSASEVVREALRLLEERDLERSSQLAAFNQELKQRLQSLERGEFVEMHEVRARLEQKSQERRRKQA</sequence>
<dbReference type="GO" id="GO:0006355">
    <property type="term" value="P:regulation of DNA-templated transcription"/>
    <property type="evidence" value="ECO:0007669"/>
    <property type="project" value="InterPro"/>
</dbReference>
<evidence type="ECO:0000313" key="4">
    <source>
        <dbReference type="Proteomes" id="UP000000343"/>
    </source>
</evidence>
<dbReference type="EMBL" id="CP002480">
    <property type="protein sequence ID" value="ADW69400.1"/>
    <property type="molecule type" value="Genomic_DNA"/>
</dbReference>
<dbReference type="Gene3D" id="6.10.10.120">
    <property type="entry name" value="Antitoxin ParD1-like"/>
    <property type="match status" value="1"/>
</dbReference>
<dbReference type="HOGENOM" id="CLU_144805_6_0_0"/>
<dbReference type="RefSeq" id="WP_013580716.1">
    <property type="nucleotide sequence ID" value="NC_015064.1"/>
</dbReference>
<proteinExistence type="inferred from homology"/>
<dbReference type="PaxDb" id="1198114-AciX9_2363"/>
<organism evidence="4">
    <name type="scientific">Granulicella tundricola (strain ATCC BAA-1859 / DSM 23138 / MP5ACTX9)</name>
    <dbReference type="NCBI Taxonomy" id="1198114"/>
    <lineage>
        <taxon>Bacteria</taxon>
        <taxon>Pseudomonadati</taxon>
        <taxon>Acidobacteriota</taxon>
        <taxon>Terriglobia</taxon>
        <taxon>Terriglobales</taxon>
        <taxon>Acidobacteriaceae</taxon>
        <taxon>Granulicella</taxon>
    </lineage>
</organism>
<keyword evidence="2" id="KW-1277">Toxin-antitoxin system</keyword>
<evidence type="ECO:0000256" key="1">
    <source>
        <dbReference type="ARBA" id="ARBA00008580"/>
    </source>
</evidence>
<reference evidence="4" key="1">
    <citation type="submission" date="2011-01" db="EMBL/GenBank/DDBJ databases">
        <title>Complete sequence of chromosome of Acidobacterium sp. MP5ACTX9.</title>
        <authorList>
            <consortium name="US DOE Joint Genome Institute"/>
            <person name="Lucas S."/>
            <person name="Copeland A."/>
            <person name="Lapidus A."/>
            <person name="Cheng J.-F."/>
            <person name="Goodwin L."/>
            <person name="Pitluck S."/>
            <person name="Teshima H."/>
            <person name="Detter J.C."/>
            <person name="Han C."/>
            <person name="Tapia R."/>
            <person name="Land M."/>
            <person name="Hauser L."/>
            <person name="Kyrpides N."/>
            <person name="Ivanova N."/>
            <person name="Ovchinnikova G."/>
            <person name="Pagani I."/>
            <person name="Rawat S.R."/>
            <person name="Mannisto M."/>
            <person name="Haggblom M.M."/>
            <person name="Woyke T."/>
        </authorList>
    </citation>
    <scope>NUCLEOTIDE SEQUENCE [LARGE SCALE GENOMIC DNA]</scope>
    <source>
        <strain evidence="4">MP5ACTX9</strain>
    </source>
</reference>
<dbReference type="KEGG" id="acm:AciX9_2363"/>
<dbReference type="CDD" id="cd22231">
    <property type="entry name" value="RHH_NikR_HicB-like"/>
    <property type="match status" value="1"/>
</dbReference>
<dbReference type="SUPFAM" id="SSF47598">
    <property type="entry name" value="Ribbon-helix-helix"/>
    <property type="match status" value="1"/>
</dbReference>
<name>E8X4J0_GRATM</name>
<dbReference type="PANTHER" id="PTHR36582">
    <property type="entry name" value="ANTITOXIN PARD"/>
    <property type="match status" value="1"/>
</dbReference>
<dbReference type="Proteomes" id="UP000000343">
    <property type="component" value="Chromosome"/>
</dbReference>
<evidence type="ECO:0000256" key="2">
    <source>
        <dbReference type="ARBA" id="ARBA00022649"/>
    </source>
</evidence>
<accession>E8X4J0</accession>
<dbReference type="STRING" id="1198114.AciX9_2363"/>
<dbReference type="InterPro" id="IPR038296">
    <property type="entry name" value="ParD_sf"/>
</dbReference>
<protein>
    <submittedName>
        <fullName evidence="3">Addiction module antidote protein, CC2985 family</fullName>
    </submittedName>
</protein>
<dbReference type="PANTHER" id="PTHR36582:SF2">
    <property type="entry name" value="ANTITOXIN PARD"/>
    <property type="match status" value="1"/>
</dbReference>
<dbReference type="InterPro" id="IPR010985">
    <property type="entry name" value="Ribbon_hlx_hlx"/>
</dbReference>
<dbReference type="InterPro" id="IPR022789">
    <property type="entry name" value="ParD"/>
</dbReference>
<dbReference type="NCBIfam" id="TIGR02606">
    <property type="entry name" value="antidote_CC2985"/>
    <property type="match status" value="1"/>
</dbReference>